<dbReference type="STRING" id="278856.A0A212FKV1"/>
<comment type="caution">
    <text evidence="4">The sequence shown here is derived from an EMBL/GenBank/DDBJ whole genome shotgun (WGS) entry which is preliminary data.</text>
</comment>
<evidence type="ECO:0000313" key="5">
    <source>
        <dbReference type="Proteomes" id="UP000007151"/>
    </source>
</evidence>
<accession>A0A212FKV1</accession>
<name>A0A212FKV1_DANPL</name>
<feature type="compositionally biased region" description="Polar residues" evidence="1">
    <location>
        <begin position="48"/>
        <end position="58"/>
    </location>
</feature>
<gene>
    <name evidence="4" type="ORF">KGM_212416</name>
</gene>
<dbReference type="EMBL" id="AGBW02007959">
    <property type="protein sequence ID" value="OWR54373.1"/>
    <property type="molecule type" value="Genomic_DNA"/>
</dbReference>
<evidence type="ECO:0000259" key="3">
    <source>
        <dbReference type="Pfam" id="PF24948"/>
    </source>
</evidence>
<dbReference type="AlphaFoldDB" id="A0A212FKV1"/>
<keyword evidence="2" id="KW-0732">Signal</keyword>
<dbReference type="KEGG" id="dpl:KGM_212416"/>
<reference evidence="4 5" key="1">
    <citation type="journal article" date="2011" name="Cell">
        <title>The monarch butterfly genome yields insights into long-distance migration.</title>
        <authorList>
            <person name="Zhan S."/>
            <person name="Merlin C."/>
            <person name="Boore J.L."/>
            <person name="Reppert S.M."/>
        </authorList>
    </citation>
    <scope>NUCLEOTIDE SEQUENCE [LARGE SCALE GENOMIC DNA]</scope>
    <source>
        <strain evidence="4">F-2</strain>
    </source>
</reference>
<dbReference type="eggNOG" id="KOG1254">
    <property type="taxonomic scope" value="Eukaryota"/>
</dbReference>
<feature type="domain" description="ATP-citrate synthase ATP-grasp" evidence="3">
    <location>
        <begin position="73"/>
        <end position="157"/>
    </location>
</feature>
<feature type="region of interest" description="Disordered" evidence="1">
    <location>
        <begin position="41"/>
        <end position="63"/>
    </location>
</feature>
<keyword evidence="5" id="KW-1185">Reference proteome</keyword>
<dbReference type="Proteomes" id="UP000007151">
    <property type="component" value="Unassembled WGS sequence"/>
</dbReference>
<feature type="chain" id="PRO_5013030151" description="ATP-citrate synthase ATP-grasp domain-containing protein" evidence="2">
    <location>
        <begin position="16"/>
        <end position="208"/>
    </location>
</feature>
<dbReference type="InParanoid" id="A0A212FKV1"/>
<evidence type="ECO:0000256" key="2">
    <source>
        <dbReference type="SAM" id="SignalP"/>
    </source>
</evidence>
<dbReference type="Pfam" id="PF24948">
    <property type="entry name" value="Citrate_synth_N"/>
    <property type="match status" value="1"/>
</dbReference>
<feature type="signal peptide" evidence="2">
    <location>
        <begin position="1"/>
        <end position="15"/>
    </location>
</feature>
<evidence type="ECO:0000256" key="1">
    <source>
        <dbReference type="SAM" id="MobiDB-lite"/>
    </source>
</evidence>
<proteinExistence type="predicted"/>
<dbReference type="Gene3D" id="3.30.470.110">
    <property type="match status" value="1"/>
</dbReference>
<organism evidence="4 5">
    <name type="scientific">Danaus plexippus plexippus</name>
    <dbReference type="NCBI Taxonomy" id="278856"/>
    <lineage>
        <taxon>Eukaryota</taxon>
        <taxon>Metazoa</taxon>
        <taxon>Ecdysozoa</taxon>
        <taxon>Arthropoda</taxon>
        <taxon>Hexapoda</taxon>
        <taxon>Insecta</taxon>
        <taxon>Pterygota</taxon>
        <taxon>Neoptera</taxon>
        <taxon>Endopterygota</taxon>
        <taxon>Lepidoptera</taxon>
        <taxon>Glossata</taxon>
        <taxon>Ditrysia</taxon>
        <taxon>Papilionoidea</taxon>
        <taxon>Nymphalidae</taxon>
        <taxon>Danainae</taxon>
        <taxon>Danaini</taxon>
        <taxon>Danaina</taxon>
        <taxon>Danaus</taxon>
        <taxon>Danaus</taxon>
    </lineage>
</organism>
<dbReference type="InterPro" id="IPR056749">
    <property type="entry name" value="Citrate_synth_N"/>
</dbReference>
<evidence type="ECO:0000313" key="4">
    <source>
        <dbReference type="EMBL" id="OWR54373.1"/>
    </source>
</evidence>
<sequence length="208" mass="23161">MVKLGLAMVVGVAPALVSWWRGQGPWLSLPLTLQSPCSEKSMKWPQRRSPSLSDCLESTSDDDSSRSIVCHVRTKVIPVDTFPSIEDIDRVLLKNIKATTTKRILSKFIVSLYRVFVNLYFTYMEINPVVVTNERVYLLDLAAKLDQTADFICAKNWGEITFPPPFGRDAYPEEAHIADLDAKSGASLKEVAIFASCDAIFNRGTISS</sequence>
<protein>
    <recommendedName>
        <fullName evidence="3">ATP-citrate synthase ATP-grasp domain-containing protein</fullName>
    </recommendedName>
</protein>
<dbReference type="SUPFAM" id="SSF56059">
    <property type="entry name" value="Glutathione synthetase ATP-binding domain-like"/>
    <property type="match status" value="1"/>
</dbReference>